<evidence type="ECO:0000313" key="6">
    <source>
        <dbReference type="Proteomes" id="UP000257080"/>
    </source>
</evidence>
<dbReference type="InterPro" id="IPR029065">
    <property type="entry name" value="Enolase_C-like"/>
</dbReference>
<dbReference type="Gene3D" id="3.30.390.10">
    <property type="entry name" value="Enolase-like, N-terminal domain"/>
    <property type="match status" value="1"/>
</dbReference>
<dbReference type="SMART" id="SM00922">
    <property type="entry name" value="MR_MLE"/>
    <property type="match status" value="1"/>
</dbReference>
<dbReference type="InterPro" id="IPR036849">
    <property type="entry name" value="Enolase-like_C_sf"/>
</dbReference>
<keyword evidence="3" id="KW-0460">Magnesium</keyword>
<dbReference type="AlphaFoldDB" id="A0A3E0WE30"/>
<keyword evidence="2" id="KW-0479">Metal-binding</keyword>
<dbReference type="GO" id="GO:0000287">
    <property type="term" value="F:magnesium ion binding"/>
    <property type="evidence" value="ECO:0007669"/>
    <property type="project" value="TreeGrafter"/>
</dbReference>
<dbReference type="OrthoDB" id="9796450at2"/>
<gene>
    <name evidence="5" type="ORF">B7R25_05100</name>
</gene>
<comment type="caution">
    <text evidence="5">The sequence shown here is derived from an EMBL/GenBank/DDBJ whole genome shotgun (WGS) entry which is preliminary data.</text>
</comment>
<reference evidence="5 6" key="1">
    <citation type="submission" date="2017-04" db="EMBL/GenBank/DDBJ databases">
        <title>Comparative genome analysis of Subtercola boreus.</title>
        <authorList>
            <person name="Cho Y.-J."/>
            <person name="Cho A."/>
            <person name="Kim O.-S."/>
            <person name="Lee J.-I."/>
        </authorList>
    </citation>
    <scope>NUCLEOTIDE SEQUENCE [LARGE SCALE GENOMIC DNA]</scope>
    <source>
        <strain evidence="5 6">P28004</strain>
    </source>
</reference>
<dbReference type="InterPro" id="IPR046945">
    <property type="entry name" value="RHMD-like"/>
</dbReference>
<feature type="domain" description="Mandelate racemase/muconate lactonizing enzyme C-terminal" evidence="4">
    <location>
        <begin position="154"/>
        <end position="257"/>
    </location>
</feature>
<evidence type="ECO:0000256" key="3">
    <source>
        <dbReference type="ARBA" id="ARBA00022842"/>
    </source>
</evidence>
<accession>A0A3E0WE30</accession>
<dbReference type="SUPFAM" id="SSF54826">
    <property type="entry name" value="Enolase N-terminal domain-like"/>
    <property type="match status" value="1"/>
</dbReference>
<evidence type="ECO:0000259" key="4">
    <source>
        <dbReference type="SMART" id="SM00922"/>
    </source>
</evidence>
<dbReference type="SUPFAM" id="SSF51604">
    <property type="entry name" value="Enolase C-terminal domain-like"/>
    <property type="match status" value="1"/>
</dbReference>
<evidence type="ECO:0000256" key="1">
    <source>
        <dbReference type="ARBA" id="ARBA00001946"/>
    </source>
</evidence>
<protein>
    <submittedName>
        <fullName evidence="5">Enolase</fullName>
    </submittedName>
</protein>
<dbReference type="InterPro" id="IPR013341">
    <property type="entry name" value="Mandelate_racemase_N_dom"/>
</dbReference>
<sequence length="389" mass="42425">MNSTVVESVSMTSFSTLTRNWEDSEGHAHPSETGVPATGMLLTITDNEGNQGFSLVAGDYLREGVLTQYIRPLLVGQDPLRREKIWQDLYLAQRGAYGRLHERALSFVEQALWDYAGRRLDQPVWKLLGGVRDEVPAYASTMCGDDVVGGLSSPDDYAAFAVDLVAKGYKAVKLHTWMPPVSFAPDARMDVRACAAVREAVGPDIVLMLDCYHWYNRSDALYIARELDKLNYAWMEEPMDEYSMSSYKWLADQVDLLIAGPESVEGKFRSRAEWAASGAVDILRIGVHSAGGISSALKVCHLAESFGMDCEIHGGGVGSLAVLGGAPNGRWYETGLLHPHLDSETPLPHLTAVVDAIDENGNVPLPTASGLGDPIDFDYIAANTVSTTR</sequence>
<dbReference type="GO" id="GO:0016052">
    <property type="term" value="P:carbohydrate catabolic process"/>
    <property type="evidence" value="ECO:0007669"/>
    <property type="project" value="TreeGrafter"/>
</dbReference>
<dbReference type="GO" id="GO:0016836">
    <property type="term" value="F:hydro-lyase activity"/>
    <property type="evidence" value="ECO:0007669"/>
    <property type="project" value="TreeGrafter"/>
</dbReference>
<comment type="cofactor">
    <cofactor evidence="1">
        <name>Mg(2+)</name>
        <dbReference type="ChEBI" id="CHEBI:18420"/>
    </cofactor>
</comment>
<dbReference type="InterPro" id="IPR029017">
    <property type="entry name" value="Enolase-like_N"/>
</dbReference>
<dbReference type="Pfam" id="PF02746">
    <property type="entry name" value="MR_MLE_N"/>
    <property type="match status" value="1"/>
</dbReference>
<proteinExistence type="predicted"/>
<dbReference type="PANTHER" id="PTHR13794:SF58">
    <property type="entry name" value="MITOCHONDRIAL ENOLASE SUPERFAMILY MEMBER 1"/>
    <property type="match status" value="1"/>
</dbReference>
<evidence type="ECO:0000256" key="2">
    <source>
        <dbReference type="ARBA" id="ARBA00022723"/>
    </source>
</evidence>
<name>A0A3E0WE30_9MICO</name>
<dbReference type="Pfam" id="PF13378">
    <property type="entry name" value="MR_MLE_C"/>
    <property type="match status" value="1"/>
</dbReference>
<dbReference type="Gene3D" id="3.20.20.120">
    <property type="entry name" value="Enolase-like C-terminal domain"/>
    <property type="match status" value="1"/>
</dbReference>
<dbReference type="EMBL" id="NBXE01000017">
    <property type="protein sequence ID" value="RFA28096.1"/>
    <property type="molecule type" value="Genomic_DNA"/>
</dbReference>
<dbReference type="Proteomes" id="UP000257080">
    <property type="component" value="Unassembled WGS sequence"/>
</dbReference>
<evidence type="ECO:0000313" key="5">
    <source>
        <dbReference type="EMBL" id="RFA28096.1"/>
    </source>
</evidence>
<dbReference type="PANTHER" id="PTHR13794">
    <property type="entry name" value="ENOLASE SUPERFAMILY, MANDELATE RACEMASE"/>
    <property type="match status" value="1"/>
</dbReference>
<dbReference type="InterPro" id="IPR013342">
    <property type="entry name" value="Mandelate_racemase_C"/>
</dbReference>
<organism evidence="5 6">
    <name type="scientific">Subtercola boreus</name>
    <dbReference type="NCBI Taxonomy" id="120213"/>
    <lineage>
        <taxon>Bacteria</taxon>
        <taxon>Bacillati</taxon>
        <taxon>Actinomycetota</taxon>
        <taxon>Actinomycetes</taxon>
        <taxon>Micrococcales</taxon>
        <taxon>Microbacteriaceae</taxon>
        <taxon>Subtercola</taxon>
    </lineage>
</organism>